<accession>A0ABT1G8Y8</accession>
<sequence length="79" mass="9206">MVFLFRIVKILDDFYEAPRDGSTAVLKRNTNESSREIKAEIYTLSWLWFERPVSCLTEQCFNLPNGNIEKFLGLLQTST</sequence>
<protein>
    <submittedName>
        <fullName evidence="1">Uncharacterized protein</fullName>
    </submittedName>
</protein>
<gene>
    <name evidence="1" type="ORF">J2T60_001764</name>
</gene>
<comment type="caution">
    <text evidence="1">The sequence shown here is derived from an EMBL/GenBank/DDBJ whole genome shotgun (WGS) entry which is preliminary data.</text>
</comment>
<organism evidence="1 2">
    <name type="scientific">Natronospira proteinivora</name>
    <dbReference type="NCBI Taxonomy" id="1807133"/>
    <lineage>
        <taxon>Bacteria</taxon>
        <taxon>Pseudomonadati</taxon>
        <taxon>Pseudomonadota</taxon>
        <taxon>Gammaproteobacteria</taxon>
        <taxon>Natronospirales</taxon>
        <taxon>Natronospiraceae</taxon>
        <taxon>Natronospira</taxon>
    </lineage>
</organism>
<keyword evidence="2" id="KW-1185">Reference proteome</keyword>
<proteinExistence type="predicted"/>
<dbReference type="EMBL" id="JALJYF010000002">
    <property type="protein sequence ID" value="MCP1727764.1"/>
    <property type="molecule type" value="Genomic_DNA"/>
</dbReference>
<evidence type="ECO:0000313" key="2">
    <source>
        <dbReference type="Proteomes" id="UP001523550"/>
    </source>
</evidence>
<name>A0ABT1G8Y8_9GAMM</name>
<dbReference type="Proteomes" id="UP001523550">
    <property type="component" value="Unassembled WGS sequence"/>
</dbReference>
<evidence type="ECO:0000313" key="1">
    <source>
        <dbReference type="EMBL" id="MCP1727764.1"/>
    </source>
</evidence>
<reference evidence="1 2" key="1">
    <citation type="submission" date="2022-03" db="EMBL/GenBank/DDBJ databases">
        <title>Genomic Encyclopedia of Type Strains, Phase III (KMG-III): the genomes of soil and plant-associated and newly described type strains.</title>
        <authorList>
            <person name="Whitman W."/>
        </authorList>
    </citation>
    <scope>NUCLEOTIDE SEQUENCE [LARGE SCALE GENOMIC DNA]</scope>
    <source>
        <strain evidence="1 2">BSker1</strain>
    </source>
</reference>